<evidence type="ECO:0000313" key="3">
    <source>
        <dbReference type="Proteomes" id="UP000001353"/>
    </source>
</evidence>
<dbReference type="eggNOG" id="ENOG5030BXW">
    <property type="taxonomic scope" value="Bacteria"/>
</dbReference>
<organism evidence="2 3">
    <name type="scientific">Roseobacter litoralis (strain ATCC 49566 / DSM 6996 / JCM 21268 / NBRC 15278 / OCh 149)</name>
    <dbReference type="NCBI Taxonomy" id="391595"/>
    <lineage>
        <taxon>Bacteria</taxon>
        <taxon>Pseudomonadati</taxon>
        <taxon>Pseudomonadota</taxon>
        <taxon>Alphaproteobacteria</taxon>
        <taxon>Rhodobacterales</taxon>
        <taxon>Roseobacteraceae</taxon>
        <taxon>Roseobacter</taxon>
    </lineage>
</organism>
<dbReference type="PROSITE" id="PS51257">
    <property type="entry name" value="PROKAR_LIPOPROTEIN"/>
    <property type="match status" value="1"/>
</dbReference>
<evidence type="ECO:0000256" key="1">
    <source>
        <dbReference type="SAM" id="MobiDB-lite"/>
    </source>
</evidence>
<dbReference type="OrthoDB" id="7834608at2"/>
<proteinExistence type="predicted"/>
<reference evidence="2 3" key="1">
    <citation type="journal article" date="2011" name="BMC Genomics">
        <title>Comparative genome analysis and genome-guided physiological analysis of Roseobacter litoralis.</title>
        <authorList>
            <person name="Kalhoefer D."/>
            <person name="Thole S."/>
            <person name="Voget S."/>
            <person name="Lehmann R."/>
            <person name="Liesegang H."/>
            <person name="Wollher A."/>
            <person name="Daniel R."/>
            <person name="Simon M."/>
            <person name="Brinkhoff T."/>
        </authorList>
    </citation>
    <scope>NUCLEOTIDE SEQUENCE [LARGE SCALE GENOMIC DNA]</scope>
    <source>
        <strain evidence="3">ATCC 49566 / DSM 6996 / JCM 21268 / NBRC 15278 / OCh 149</strain>
    </source>
</reference>
<dbReference type="Proteomes" id="UP000001353">
    <property type="component" value="Chromosome"/>
</dbReference>
<dbReference type="HOGENOM" id="CLU_096775_0_0_5"/>
<dbReference type="STRING" id="391595.RLO149_c033910"/>
<protein>
    <submittedName>
        <fullName evidence="2">Uncharacterized protein</fullName>
    </submittedName>
</protein>
<feature type="region of interest" description="Disordered" evidence="1">
    <location>
        <begin position="179"/>
        <end position="209"/>
    </location>
</feature>
<accession>F7ZLT8</accession>
<keyword evidence="3" id="KW-1185">Reference proteome</keyword>
<evidence type="ECO:0000313" key="2">
    <source>
        <dbReference type="EMBL" id="AEI95332.1"/>
    </source>
</evidence>
<gene>
    <name evidence="2" type="ordered locus">RLO149_c033910</name>
</gene>
<name>F7ZLT8_ROSLO</name>
<dbReference type="AlphaFoldDB" id="F7ZLT8"/>
<dbReference type="KEGG" id="rli:RLO149_c033910"/>
<dbReference type="EMBL" id="CP002623">
    <property type="protein sequence ID" value="AEI95332.1"/>
    <property type="molecule type" value="Genomic_DNA"/>
</dbReference>
<sequence>MINRICLLITLVLLMACTYPEDLNDPPVDLGNFRLEHNIVVAPLAETSTAISRSVTEEQLTTALRDAIAARFDRYEGSKRYHLGVSIEGYILARAGVPVVAAPKSAMIIRVTVWDDAQAKKLNVPPEQMTILENIDGESLIGTGWTQSAEKQLEGLARNAAKSIENFLVRENEEKGWFKDDGTQSGVIAEETDTGLLRDVQSEASQTDG</sequence>
<dbReference type="RefSeq" id="WP_013963228.1">
    <property type="nucleotide sequence ID" value="NC_015730.1"/>
</dbReference>